<feature type="signal peptide" evidence="1">
    <location>
        <begin position="1"/>
        <end position="27"/>
    </location>
</feature>
<evidence type="ECO:0000256" key="1">
    <source>
        <dbReference type="SAM" id="SignalP"/>
    </source>
</evidence>
<dbReference type="AlphaFoldDB" id="A0A2T4PQA2"/>
<reference evidence="2 3" key="1">
    <citation type="journal article" date="2016" name="Front. Microbiol.">
        <title>Comprehensive Phylogenetic Analysis of Bovine Non-aureus Staphylococci Species Based on Whole-Genome Sequencing.</title>
        <authorList>
            <person name="Naushad S."/>
            <person name="Barkema H.W."/>
            <person name="Luby C."/>
            <person name="Condas L.A."/>
            <person name="Nobrega D.B."/>
            <person name="Carson D.A."/>
            <person name="De Buck J."/>
        </authorList>
    </citation>
    <scope>NUCLEOTIDE SEQUENCE [LARGE SCALE GENOMIC DNA]</scope>
    <source>
        <strain evidence="2 3">SNUC 2204</strain>
    </source>
</reference>
<dbReference type="Proteomes" id="UP000241209">
    <property type="component" value="Unassembled WGS sequence"/>
</dbReference>
<name>A0A2T4PQA2_9STAP</name>
<evidence type="ECO:0000313" key="3">
    <source>
        <dbReference type="Proteomes" id="UP000241209"/>
    </source>
</evidence>
<feature type="chain" id="PRO_5015625229" evidence="1">
    <location>
        <begin position="28"/>
        <end position="167"/>
    </location>
</feature>
<proteinExistence type="predicted"/>
<sequence>MNKFKVLLSFMALLIFVSSIFSNPVNAEMKSGDYYQDLGVKILKGFNYDTKSGEYTFDKKIAKENSGLSDEQINKVEEHLKTLDSQKLNLLQQDKLKSQQKEDGVQTEALPLLPLIGAAAIGIVAAVGTTVATNFADDIYNYGLTTACKNFKKYNAIKDFCVINKYI</sequence>
<keyword evidence="1" id="KW-0732">Signal</keyword>
<organism evidence="2 3">
    <name type="scientific">Mammaliicoccus vitulinus</name>
    <dbReference type="NCBI Taxonomy" id="71237"/>
    <lineage>
        <taxon>Bacteria</taxon>
        <taxon>Bacillati</taxon>
        <taxon>Bacillota</taxon>
        <taxon>Bacilli</taxon>
        <taxon>Bacillales</taxon>
        <taxon>Staphylococcaceae</taxon>
        <taxon>Mammaliicoccus</taxon>
    </lineage>
</organism>
<gene>
    <name evidence="2" type="ORF">BU072_13015</name>
</gene>
<comment type="caution">
    <text evidence="2">The sequence shown here is derived from an EMBL/GenBank/DDBJ whole genome shotgun (WGS) entry which is preliminary data.</text>
</comment>
<accession>A0A2T4PQA2</accession>
<dbReference type="RefSeq" id="WP_107557430.1">
    <property type="nucleotide sequence ID" value="NZ_CANQVP010000120.1"/>
</dbReference>
<dbReference type="EMBL" id="PZFK01000051">
    <property type="protein sequence ID" value="PTI27591.1"/>
    <property type="molecule type" value="Genomic_DNA"/>
</dbReference>
<protein>
    <submittedName>
        <fullName evidence="2">Uncharacterized protein</fullName>
    </submittedName>
</protein>
<evidence type="ECO:0000313" key="2">
    <source>
        <dbReference type="EMBL" id="PTI27591.1"/>
    </source>
</evidence>